<accession>A0A2U3KAE4</accession>
<proteinExistence type="predicted"/>
<dbReference type="Gene3D" id="1.10.30.50">
    <property type="match status" value="1"/>
</dbReference>
<sequence>MRLRSNELCPIHKALSCCGRDLLPARPRLIRLGVQRVEDPHHPRGYRELRSPAEMRTLLNRKIVEQDRKCAICHEEFTDYNDIVPDHKNPKGMGGAWRDDHPDNIQATHWWCNEEKGSTRMDE</sequence>
<dbReference type="SMART" id="SM00507">
    <property type="entry name" value="HNHc"/>
    <property type="match status" value="1"/>
</dbReference>
<evidence type="ECO:0000313" key="2">
    <source>
        <dbReference type="EMBL" id="SPF36644.1"/>
    </source>
</evidence>
<reference evidence="3" key="1">
    <citation type="submission" date="2018-02" db="EMBL/GenBank/DDBJ databases">
        <authorList>
            <person name="Hausmann B."/>
        </authorList>
    </citation>
    <scope>NUCLEOTIDE SEQUENCE [LARGE SCALE GENOMIC DNA]</scope>
    <source>
        <strain evidence="3">Peat soil MAG SbA1</strain>
    </source>
</reference>
<dbReference type="AlphaFoldDB" id="A0A2U3KAE4"/>
<gene>
    <name evidence="2" type="ORF">SBA1_160014</name>
</gene>
<dbReference type="OrthoDB" id="268590at2"/>
<feature type="domain" description="HNH nuclease" evidence="1">
    <location>
        <begin position="58"/>
        <end position="114"/>
    </location>
</feature>
<evidence type="ECO:0000259" key="1">
    <source>
        <dbReference type="SMART" id="SM00507"/>
    </source>
</evidence>
<dbReference type="EMBL" id="OMOD01000068">
    <property type="protein sequence ID" value="SPF36644.1"/>
    <property type="molecule type" value="Genomic_DNA"/>
</dbReference>
<protein>
    <recommendedName>
        <fullName evidence="1">HNH nuclease domain-containing protein</fullName>
    </recommendedName>
</protein>
<name>A0A2U3KAE4_9BACT</name>
<evidence type="ECO:0000313" key="3">
    <source>
        <dbReference type="Proteomes" id="UP000238701"/>
    </source>
</evidence>
<organism evidence="2 3">
    <name type="scientific">Candidatus Sulfotelmatobacter kueseliae</name>
    <dbReference type="NCBI Taxonomy" id="2042962"/>
    <lineage>
        <taxon>Bacteria</taxon>
        <taxon>Pseudomonadati</taxon>
        <taxon>Acidobacteriota</taxon>
        <taxon>Terriglobia</taxon>
        <taxon>Terriglobales</taxon>
        <taxon>Candidatus Korobacteraceae</taxon>
        <taxon>Candidatus Sulfotelmatobacter</taxon>
    </lineage>
</organism>
<dbReference type="InterPro" id="IPR003615">
    <property type="entry name" value="HNH_nuc"/>
</dbReference>
<dbReference type="Proteomes" id="UP000238701">
    <property type="component" value="Unassembled WGS sequence"/>
</dbReference>